<feature type="region of interest" description="Disordered" evidence="1">
    <location>
        <begin position="175"/>
        <end position="232"/>
    </location>
</feature>
<dbReference type="Proteomes" id="UP000605986">
    <property type="component" value="Unassembled WGS sequence"/>
</dbReference>
<feature type="compositionally biased region" description="Low complexity" evidence="1">
    <location>
        <begin position="193"/>
        <end position="204"/>
    </location>
</feature>
<dbReference type="EMBL" id="JAADJG010000089">
    <property type="protein sequence ID" value="KAF4455511.1"/>
    <property type="molecule type" value="Genomic_DNA"/>
</dbReference>
<reference evidence="2" key="1">
    <citation type="submission" date="2020-01" db="EMBL/GenBank/DDBJ databases">
        <title>Identification and distribution of gene clusters putatively required for synthesis of sphingolipid metabolism inhibitors in phylogenetically diverse species of the filamentous fungus Fusarium.</title>
        <authorList>
            <person name="Kim H.-S."/>
            <person name="Busman M."/>
            <person name="Brown D.W."/>
            <person name="Divon H."/>
            <person name="Uhlig S."/>
            <person name="Proctor R.H."/>
        </authorList>
    </citation>
    <scope>NUCLEOTIDE SEQUENCE</scope>
    <source>
        <strain evidence="2">NRRL 53441</strain>
    </source>
</reference>
<evidence type="ECO:0000313" key="3">
    <source>
        <dbReference type="Proteomes" id="UP000605986"/>
    </source>
</evidence>
<protein>
    <recommendedName>
        <fullName evidence="4">RRM domain-containing protein</fullName>
    </recommendedName>
</protein>
<sequence>MSPLPNDEMGLISHNRCYDMISESSHMDSFLLSDSEDENTATGPITPEGAAALAALATIIDTIQANRFSLFSSEEMIAFNELRSDMDRLKQSNHQKNLLADKLIVSHLKSSKPIVMFRDTNRLTSQIQILEASGFHSGDEKVVALRTELGKVERELEHDNIKLEALYVKARSFDRNEGDDEASGSDCWSDYQGSESIGESSSPSSGGGEDDSSNSAVKEDSVESQTGPSSACSFVSDSSNYAINVDTVFRDDQMANSRRVLLSGIPADATITQVANAVAGLGGIIKLMIHDSLKPSTVYKNALVEFCLTTSAQAYVQNIEVNGLELVDATGHYYDIQVELINTDSGAVSMHGHPHGLGIALGSQLSGRCITLADFPISAIWQLLSSFGPRRVVRVSIEENANEMTGVLAVEVATTFEAGRLCSMVLMGYFGPYQARPDQLGFGLTPSDRDVQEITNTVSNVIEHVPADQLETQWNAAPFNTFVQTQNFQYGSAIPRRSLASAPSPTKAEVLEVLESNDPGPRITLQDVSPVCRMRQVPATKISYTHVEETQKYVIVEGRIYTRGILEEVYTEIEGASLAKLKQDKLGKAKWRFFWGVYCEVNGLEDLRKYAEYGRIAAIRRKLNEKFGNPAWFNPERLQIPAFITAYLNPTNRNTIQTNE</sequence>
<evidence type="ECO:0000256" key="1">
    <source>
        <dbReference type="SAM" id="MobiDB-lite"/>
    </source>
</evidence>
<accession>A0A8H4KRY9</accession>
<feature type="compositionally biased region" description="Polar residues" evidence="1">
    <location>
        <begin position="223"/>
        <end position="232"/>
    </location>
</feature>
<dbReference type="AlphaFoldDB" id="A0A8H4KRY9"/>
<name>A0A8H4KRY9_9HYPO</name>
<keyword evidence="3" id="KW-1185">Reference proteome</keyword>
<gene>
    <name evidence="2" type="ORF">F53441_2173</name>
</gene>
<proteinExistence type="predicted"/>
<organism evidence="2 3">
    <name type="scientific">Fusarium austroafricanum</name>
    <dbReference type="NCBI Taxonomy" id="2364996"/>
    <lineage>
        <taxon>Eukaryota</taxon>
        <taxon>Fungi</taxon>
        <taxon>Dikarya</taxon>
        <taxon>Ascomycota</taxon>
        <taxon>Pezizomycotina</taxon>
        <taxon>Sordariomycetes</taxon>
        <taxon>Hypocreomycetidae</taxon>
        <taxon>Hypocreales</taxon>
        <taxon>Nectriaceae</taxon>
        <taxon>Fusarium</taxon>
        <taxon>Fusarium concolor species complex</taxon>
    </lineage>
</organism>
<dbReference type="OrthoDB" id="4865224at2759"/>
<evidence type="ECO:0008006" key="4">
    <source>
        <dbReference type="Google" id="ProtNLM"/>
    </source>
</evidence>
<comment type="caution">
    <text evidence="2">The sequence shown here is derived from an EMBL/GenBank/DDBJ whole genome shotgun (WGS) entry which is preliminary data.</text>
</comment>
<evidence type="ECO:0000313" key="2">
    <source>
        <dbReference type="EMBL" id="KAF4455511.1"/>
    </source>
</evidence>